<dbReference type="SUPFAM" id="SSF52833">
    <property type="entry name" value="Thioredoxin-like"/>
    <property type="match status" value="1"/>
</dbReference>
<dbReference type="InterPro" id="IPR004045">
    <property type="entry name" value="Glutathione_S-Trfase_N"/>
</dbReference>
<organism evidence="2 3">
    <name type="scientific">Prymnesium parvum</name>
    <name type="common">Toxic golden alga</name>
    <dbReference type="NCBI Taxonomy" id="97485"/>
    <lineage>
        <taxon>Eukaryota</taxon>
        <taxon>Haptista</taxon>
        <taxon>Haptophyta</taxon>
        <taxon>Prymnesiophyceae</taxon>
        <taxon>Prymnesiales</taxon>
        <taxon>Prymnesiaceae</taxon>
        <taxon>Prymnesium</taxon>
    </lineage>
</organism>
<gene>
    <name evidence="2" type="ORF">AB1Y20_023290</name>
</gene>
<name>A0AB34JE91_PRYPA</name>
<evidence type="ECO:0000313" key="2">
    <source>
        <dbReference type="EMBL" id="KAL1519783.1"/>
    </source>
</evidence>
<evidence type="ECO:0000313" key="3">
    <source>
        <dbReference type="Proteomes" id="UP001515480"/>
    </source>
</evidence>
<dbReference type="InterPro" id="IPR036282">
    <property type="entry name" value="Glutathione-S-Trfase_C_sf"/>
</dbReference>
<dbReference type="Gene3D" id="3.40.30.10">
    <property type="entry name" value="Glutaredoxin"/>
    <property type="match status" value="1"/>
</dbReference>
<accession>A0AB34JE91</accession>
<keyword evidence="3" id="KW-1185">Reference proteome</keyword>
<dbReference type="InterPro" id="IPR050213">
    <property type="entry name" value="GST_superfamily"/>
</dbReference>
<evidence type="ECO:0000259" key="1">
    <source>
        <dbReference type="PROSITE" id="PS50404"/>
    </source>
</evidence>
<dbReference type="PANTHER" id="PTHR11571">
    <property type="entry name" value="GLUTATHIONE S-TRANSFERASE"/>
    <property type="match status" value="1"/>
</dbReference>
<protein>
    <recommendedName>
        <fullName evidence="1">GST N-terminal domain-containing protein</fullName>
    </recommendedName>
</protein>
<dbReference type="Pfam" id="PF22119">
    <property type="entry name" value="GST_C_8"/>
    <property type="match status" value="1"/>
</dbReference>
<dbReference type="EMBL" id="JBGBPQ010000009">
    <property type="protein sequence ID" value="KAL1519783.1"/>
    <property type="molecule type" value="Genomic_DNA"/>
</dbReference>
<dbReference type="GO" id="GO:0006749">
    <property type="term" value="P:glutathione metabolic process"/>
    <property type="evidence" value="ECO:0007669"/>
    <property type="project" value="TreeGrafter"/>
</dbReference>
<feature type="domain" description="GST N-terminal" evidence="1">
    <location>
        <begin position="9"/>
        <end position="92"/>
    </location>
</feature>
<dbReference type="GO" id="GO:0004364">
    <property type="term" value="F:glutathione transferase activity"/>
    <property type="evidence" value="ECO:0007669"/>
    <property type="project" value="TreeGrafter"/>
</dbReference>
<dbReference type="SUPFAM" id="SSF47616">
    <property type="entry name" value="GST C-terminal domain-like"/>
    <property type="match status" value="1"/>
</dbReference>
<dbReference type="Gene3D" id="1.20.1050.10">
    <property type="match status" value="1"/>
</dbReference>
<dbReference type="Proteomes" id="UP001515480">
    <property type="component" value="Unassembled WGS sequence"/>
</dbReference>
<sequence length="261" mass="29167">MATAEATRPAYTLFYWPIPGRGIFIRSLLAYADVQYDEAPVEEIVRIKSLPFSEQPIPLRGPPFLVDHMSNQALSQMTAVAHYVAMKHNLVPQGDLMKQSLALKVLCDCNDVLGELWRANGSQKLQGEWVLWDQAAWNEFREGAFVDWLKQFEALALKFGCTLDAGFLLGTPNATLADLSAWSLWVTMERCLPALSKVINENAPTVMAICRRLEKDKSELRALQESDSKKWGELYCGGLIEKSIREVIAGGVDGHFHNTPA</sequence>
<dbReference type="InterPro" id="IPR054761">
    <property type="entry name" value="GST_C_proteobact"/>
</dbReference>
<dbReference type="AlphaFoldDB" id="A0AB34JE91"/>
<comment type="caution">
    <text evidence="2">The sequence shown here is derived from an EMBL/GenBank/DDBJ whole genome shotgun (WGS) entry which is preliminary data.</text>
</comment>
<reference evidence="2 3" key="1">
    <citation type="journal article" date="2024" name="Science">
        <title>Giant polyketide synthase enzymes in the biosynthesis of giant marine polyether toxins.</title>
        <authorList>
            <person name="Fallon T.R."/>
            <person name="Shende V.V."/>
            <person name="Wierzbicki I.H."/>
            <person name="Pendleton A.L."/>
            <person name="Watervoot N.F."/>
            <person name="Auber R.P."/>
            <person name="Gonzalez D.J."/>
            <person name="Wisecaver J.H."/>
            <person name="Moore B.S."/>
        </authorList>
    </citation>
    <scope>NUCLEOTIDE SEQUENCE [LARGE SCALE GENOMIC DNA]</scope>
    <source>
        <strain evidence="2 3">12B1</strain>
    </source>
</reference>
<dbReference type="PROSITE" id="PS50404">
    <property type="entry name" value="GST_NTER"/>
    <property type="match status" value="1"/>
</dbReference>
<proteinExistence type="predicted"/>
<dbReference type="InterPro" id="IPR036249">
    <property type="entry name" value="Thioredoxin-like_sf"/>
</dbReference>